<evidence type="ECO:0000256" key="1">
    <source>
        <dbReference type="SAM" id="MobiDB-lite"/>
    </source>
</evidence>
<organism evidence="2 3">
    <name type="scientific">Macrostomum lignano</name>
    <dbReference type="NCBI Taxonomy" id="282301"/>
    <lineage>
        <taxon>Eukaryota</taxon>
        <taxon>Metazoa</taxon>
        <taxon>Spiralia</taxon>
        <taxon>Lophotrochozoa</taxon>
        <taxon>Platyhelminthes</taxon>
        <taxon>Rhabditophora</taxon>
        <taxon>Macrostomorpha</taxon>
        <taxon>Macrostomida</taxon>
        <taxon>Macrostomidae</taxon>
        <taxon>Macrostomum</taxon>
    </lineage>
</organism>
<feature type="region of interest" description="Disordered" evidence="1">
    <location>
        <begin position="29"/>
        <end position="79"/>
    </location>
</feature>
<proteinExistence type="predicted"/>
<evidence type="ECO:0000313" key="3">
    <source>
        <dbReference type="WBParaSite" id="maker-unitig_29433-snap-gene-0.2-mRNA-1"/>
    </source>
</evidence>
<reference evidence="3" key="1">
    <citation type="submission" date="2016-11" db="UniProtKB">
        <authorList>
            <consortium name="WormBaseParasite"/>
        </authorList>
    </citation>
    <scope>IDENTIFICATION</scope>
</reference>
<feature type="compositionally biased region" description="Basic residues" evidence="1">
    <location>
        <begin position="31"/>
        <end position="50"/>
    </location>
</feature>
<accession>A0A1I8FCL5</accession>
<dbReference type="AlphaFoldDB" id="A0A1I8FCL5"/>
<name>A0A1I8FCL5_9PLAT</name>
<evidence type="ECO:0000313" key="2">
    <source>
        <dbReference type="Proteomes" id="UP000095280"/>
    </source>
</evidence>
<sequence length="79" mass="8880">CRNEEALRSLEELDAVLRSHERLLTAPAAVIRRRNSGRPSRNVHQRRQQFSRKSPLPFMDVLSQSPQAASADSGLSGRN</sequence>
<dbReference type="Proteomes" id="UP000095280">
    <property type="component" value="Unplaced"/>
</dbReference>
<dbReference type="WBParaSite" id="maker-unitig_29433-snap-gene-0.2-mRNA-1">
    <property type="protein sequence ID" value="maker-unitig_29433-snap-gene-0.2-mRNA-1"/>
    <property type="gene ID" value="maker-unitig_29433-snap-gene-0.2"/>
</dbReference>
<protein>
    <submittedName>
        <fullName evidence="3">GED domain-containing protein</fullName>
    </submittedName>
</protein>
<keyword evidence="2" id="KW-1185">Reference proteome</keyword>